<keyword evidence="3" id="KW-0804">Transcription</keyword>
<sequence length="187" mass="20429">MKTARRIQQATLHLAAASGYAGLTVDMIAEEAGISRRTFFNHYRNKQEALAGPQIHDFSQNHDWFVNSAGPLLPDLKRLIRETLSNASPERSTVHNIGLVLQDTPELQPVFSALIDNVACEYQSLLVRRLGEEQGVMCQLLARVVAHSIALSFREWAQGSDSTLNAIADMACEKLSAVAAAFGAPEA</sequence>
<organism evidence="6 7">
    <name type="scientific">Tropicimonas omnivorans</name>
    <dbReference type="NCBI Taxonomy" id="3075590"/>
    <lineage>
        <taxon>Bacteria</taxon>
        <taxon>Pseudomonadati</taxon>
        <taxon>Pseudomonadota</taxon>
        <taxon>Alphaproteobacteria</taxon>
        <taxon>Rhodobacterales</taxon>
        <taxon>Roseobacteraceae</taxon>
        <taxon>Tropicimonas</taxon>
    </lineage>
</organism>
<keyword evidence="2 4" id="KW-0238">DNA-binding</keyword>
<evidence type="ECO:0000313" key="7">
    <source>
        <dbReference type="Proteomes" id="UP001265259"/>
    </source>
</evidence>
<gene>
    <name evidence="6" type="ORF">RM543_16685</name>
</gene>
<proteinExistence type="predicted"/>
<evidence type="ECO:0000259" key="5">
    <source>
        <dbReference type="PROSITE" id="PS50977"/>
    </source>
</evidence>
<dbReference type="PROSITE" id="PS50977">
    <property type="entry name" value="HTH_TETR_2"/>
    <property type="match status" value="1"/>
</dbReference>
<dbReference type="SUPFAM" id="SSF46689">
    <property type="entry name" value="Homeodomain-like"/>
    <property type="match status" value="1"/>
</dbReference>
<reference evidence="6 7" key="1">
    <citation type="submission" date="2023-09" db="EMBL/GenBank/DDBJ databases">
        <authorList>
            <person name="Rey-Velasco X."/>
        </authorList>
    </citation>
    <scope>NUCLEOTIDE SEQUENCE [LARGE SCALE GENOMIC DNA]</scope>
    <source>
        <strain evidence="6 7">F158</strain>
    </source>
</reference>
<dbReference type="PRINTS" id="PR00455">
    <property type="entry name" value="HTHTETR"/>
</dbReference>
<keyword evidence="1" id="KW-0805">Transcription regulation</keyword>
<dbReference type="EMBL" id="JAVRHL010000004">
    <property type="protein sequence ID" value="MDT0684321.1"/>
    <property type="molecule type" value="Genomic_DNA"/>
</dbReference>
<dbReference type="PANTHER" id="PTHR30055:SF238">
    <property type="entry name" value="MYCOFACTOCIN BIOSYNTHESIS TRANSCRIPTIONAL REGULATOR MFTR-RELATED"/>
    <property type="match status" value="1"/>
</dbReference>
<comment type="caution">
    <text evidence="6">The sequence shown here is derived from an EMBL/GenBank/DDBJ whole genome shotgun (WGS) entry which is preliminary data.</text>
</comment>
<dbReference type="InterPro" id="IPR050109">
    <property type="entry name" value="HTH-type_TetR-like_transc_reg"/>
</dbReference>
<evidence type="ECO:0000256" key="2">
    <source>
        <dbReference type="ARBA" id="ARBA00023125"/>
    </source>
</evidence>
<dbReference type="Proteomes" id="UP001265259">
    <property type="component" value="Unassembled WGS sequence"/>
</dbReference>
<keyword evidence="7" id="KW-1185">Reference proteome</keyword>
<feature type="DNA-binding region" description="H-T-H motif" evidence="4">
    <location>
        <begin position="24"/>
        <end position="43"/>
    </location>
</feature>
<evidence type="ECO:0000256" key="4">
    <source>
        <dbReference type="PROSITE-ProRule" id="PRU00335"/>
    </source>
</evidence>
<accession>A0ABU3DKX5</accession>
<dbReference type="InterPro" id="IPR001647">
    <property type="entry name" value="HTH_TetR"/>
</dbReference>
<evidence type="ECO:0000256" key="1">
    <source>
        <dbReference type="ARBA" id="ARBA00023015"/>
    </source>
</evidence>
<dbReference type="InterPro" id="IPR009057">
    <property type="entry name" value="Homeodomain-like_sf"/>
</dbReference>
<dbReference type="PANTHER" id="PTHR30055">
    <property type="entry name" value="HTH-TYPE TRANSCRIPTIONAL REGULATOR RUTR"/>
    <property type="match status" value="1"/>
</dbReference>
<evidence type="ECO:0000313" key="6">
    <source>
        <dbReference type="EMBL" id="MDT0684321.1"/>
    </source>
</evidence>
<dbReference type="Gene3D" id="1.10.357.10">
    <property type="entry name" value="Tetracycline Repressor, domain 2"/>
    <property type="match status" value="1"/>
</dbReference>
<protein>
    <submittedName>
        <fullName evidence="6">TetR/AcrR family transcriptional regulator</fullName>
    </submittedName>
</protein>
<name>A0ABU3DKX5_9RHOB</name>
<evidence type="ECO:0000256" key="3">
    <source>
        <dbReference type="ARBA" id="ARBA00023163"/>
    </source>
</evidence>
<dbReference type="RefSeq" id="WP_311693699.1">
    <property type="nucleotide sequence ID" value="NZ_JAVRHL010000004.1"/>
</dbReference>
<dbReference type="Pfam" id="PF00440">
    <property type="entry name" value="TetR_N"/>
    <property type="match status" value="1"/>
</dbReference>
<feature type="domain" description="HTH tetR-type" evidence="5">
    <location>
        <begin position="1"/>
        <end position="61"/>
    </location>
</feature>